<evidence type="ECO:0000259" key="1">
    <source>
        <dbReference type="SMART" id="SM00858"/>
    </source>
</evidence>
<protein>
    <recommendedName>
        <fullName evidence="1">SAF domain-containing protein</fullName>
    </recommendedName>
</protein>
<gene>
    <name evidence="2" type="ORF">ADM99_14400</name>
</gene>
<dbReference type="InterPro" id="IPR013974">
    <property type="entry name" value="SAF"/>
</dbReference>
<dbReference type="OrthoDB" id="166586at2"/>
<evidence type="ECO:0000313" key="2">
    <source>
        <dbReference type="EMBL" id="KPL70346.1"/>
    </source>
</evidence>
<proteinExistence type="predicted"/>
<dbReference type="Pfam" id="PF16976">
    <property type="entry name" value="RcpC"/>
    <property type="match status" value="1"/>
</dbReference>
<dbReference type="Pfam" id="PF08666">
    <property type="entry name" value="SAF"/>
    <property type="match status" value="1"/>
</dbReference>
<organism evidence="2 3">
    <name type="scientific">Leptolinea tardivitalis</name>
    <dbReference type="NCBI Taxonomy" id="229920"/>
    <lineage>
        <taxon>Bacteria</taxon>
        <taxon>Bacillati</taxon>
        <taxon>Chloroflexota</taxon>
        <taxon>Anaerolineae</taxon>
        <taxon>Anaerolineales</taxon>
        <taxon>Anaerolineaceae</taxon>
        <taxon>Leptolinea</taxon>
    </lineage>
</organism>
<dbReference type="RefSeq" id="WP_062422221.1">
    <property type="nucleotide sequence ID" value="NZ_BBYA01000010.1"/>
</dbReference>
<keyword evidence="3" id="KW-1185">Reference proteome</keyword>
<dbReference type="Proteomes" id="UP000050430">
    <property type="component" value="Unassembled WGS sequence"/>
</dbReference>
<dbReference type="EMBL" id="LGCK01000014">
    <property type="protein sequence ID" value="KPL70346.1"/>
    <property type="molecule type" value="Genomic_DNA"/>
</dbReference>
<dbReference type="SMART" id="SM00858">
    <property type="entry name" value="SAF"/>
    <property type="match status" value="1"/>
</dbReference>
<reference evidence="2 3" key="1">
    <citation type="submission" date="2015-07" db="EMBL/GenBank/DDBJ databases">
        <title>Genome sequence of Leptolinea tardivitalis DSM 16556.</title>
        <authorList>
            <person name="Hemp J."/>
            <person name="Ward L.M."/>
            <person name="Pace L.A."/>
            <person name="Fischer W.W."/>
        </authorList>
    </citation>
    <scope>NUCLEOTIDE SEQUENCE [LARGE SCALE GENOMIC DNA]</scope>
    <source>
        <strain evidence="2 3">YMTK-2</strain>
    </source>
</reference>
<dbReference type="CDD" id="cd11614">
    <property type="entry name" value="SAF_CpaB_FlgA_like"/>
    <property type="match status" value="1"/>
</dbReference>
<accession>A0A0N8GKQ4</accession>
<comment type="caution">
    <text evidence="2">The sequence shown here is derived from an EMBL/GenBank/DDBJ whole genome shotgun (WGS) entry which is preliminary data.</text>
</comment>
<dbReference type="AlphaFoldDB" id="A0A0N8GKQ4"/>
<sequence length="236" mass="25102">MNRITQFIIGLIAIALALGAGFYGRTLYLKEVSTYQVPVPVNAIPAYTILNPELFQMREMPRTMESLPYYQSIQALDGMISAVPLPAGLPIAQANAVPVAQFRLADAGFEVISIPVEPVSAVGGQIRIGEHVNLYQVSEEAAAPGNTDPKANNQTGFKVELIAGSILVVDVRNAQGVAAETSQKSDSNSTFNSSPQTEQVQILTLAVKPEAVNDILNAVANAKKQGGLLWTTLATP</sequence>
<feature type="domain" description="SAF" evidence="1">
    <location>
        <begin position="35"/>
        <end position="97"/>
    </location>
</feature>
<dbReference type="STRING" id="229920.ADM99_14400"/>
<dbReference type="InterPro" id="IPR031571">
    <property type="entry name" value="RcpC_dom"/>
</dbReference>
<evidence type="ECO:0000313" key="3">
    <source>
        <dbReference type="Proteomes" id="UP000050430"/>
    </source>
</evidence>
<name>A0A0N8GKQ4_9CHLR</name>